<dbReference type="Proteomes" id="UP000316545">
    <property type="component" value="Unassembled WGS sequence"/>
</dbReference>
<feature type="compositionally biased region" description="Polar residues" evidence="1">
    <location>
        <begin position="1"/>
        <end position="15"/>
    </location>
</feature>
<dbReference type="AlphaFoldDB" id="A0A560GA63"/>
<dbReference type="Pfam" id="PF13469">
    <property type="entry name" value="Sulfotransfer_3"/>
    <property type="match status" value="1"/>
</dbReference>
<keyword evidence="3" id="KW-1185">Reference proteome</keyword>
<dbReference type="RefSeq" id="WP_145615593.1">
    <property type="nucleotide sequence ID" value="NZ_JAYNFR010000012.1"/>
</dbReference>
<dbReference type="GO" id="GO:0016740">
    <property type="term" value="F:transferase activity"/>
    <property type="evidence" value="ECO:0007669"/>
    <property type="project" value="UniProtKB-KW"/>
</dbReference>
<name>A0A560GA63_9PROT</name>
<keyword evidence="2" id="KW-0808">Transferase</keyword>
<dbReference type="SUPFAM" id="SSF52540">
    <property type="entry name" value="P-loop containing nucleoside triphosphate hydrolases"/>
    <property type="match status" value="1"/>
</dbReference>
<feature type="region of interest" description="Disordered" evidence="1">
    <location>
        <begin position="1"/>
        <end position="30"/>
    </location>
</feature>
<reference evidence="2 3" key="1">
    <citation type="submission" date="2019-06" db="EMBL/GenBank/DDBJ databases">
        <title>Genomic Encyclopedia of Type Strains, Phase IV (KMG-V): Genome sequencing to study the core and pangenomes of soil and plant-associated prokaryotes.</title>
        <authorList>
            <person name="Whitman W."/>
        </authorList>
    </citation>
    <scope>NUCLEOTIDE SEQUENCE [LARGE SCALE GENOMIC DNA]</scope>
    <source>
        <strain evidence="2 3">BR 11865</strain>
    </source>
</reference>
<comment type="caution">
    <text evidence="2">The sequence shown here is derived from an EMBL/GenBank/DDBJ whole genome shotgun (WGS) entry which is preliminary data.</text>
</comment>
<accession>A0A560GA63</accession>
<organism evidence="2 3">
    <name type="scientific">Nitrospirillum amazonense</name>
    <dbReference type="NCBI Taxonomy" id="28077"/>
    <lineage>
        <taxon>Bacteria</taxon>
        <taxon>Pseudomonadati</taxon>
        <taxon>Pseudomonadota</taxon>
        <taxon>Alphaproteobacteria</taxon>
        <taxon>Rhodospirillales</taxon>
        <taxon>Azospirillaceae</taxon>
        <taxon>Nitrospirillum</taxon>
    </lineage>
</organism>
<evidence type="ECO:0000313" key="2">
    <source>
        <dbReference type="EMBL" id="TWB30782.1"/>
    </source>
</evidence>
<dbReference type="InterPro" id="IPR027417">
    <property type="entry name" value="P-loop_NTPase"/>
</dbReference>
<evidence type="ECO:0000256" key="1">
    <source>
        <dbReference type="SAM" id="MobiDB-lite"/>
    </source>
</evidence>
<dbReference type="EMBL" id="VITO01000002">
    <property type="protein sequence ID" value="TWB30782.1"/>
    <property type="molecule type" value="Genomic_DNA"/>
</dbReference>
<dbReference type="Gene3D" id="3.40.50.300">
    <property type="entry name" value="P-loop containing nucleotide triphosphate hydrolases"/>
    <property type="match status" value="1"/>
</dbReference>
<evidence type="ECO:0000313" key="3">
    <source>
        <dbReference type="Proteomes" id="UP000316545"/>
    </source>
</evidence>
<protein>
    <submittedName>
        <fullName evidence="2">Sulfotransferase family protein</fullName>
    </submittedName>
</protein>
<proteinExistence type="predicted"/>
<sequence length="339" mass="39369">MSNAYAKNWDSQSRAGTPASRPARTVHSQGGTIERLRRRFADLPAPVIVYNKSHSGSRLLAQMLDDQGVFIGGKLNESNDAMAILPLVERLVEDYYPDYHALWDREWPTDLEALFVTAMMEHLAGYDGHSPWGWKLCETTYIVPIIAAVFPEARFIHLLRDGLDVAFSDHVPPQARFWRKVYFNNGDIQGWRGLSMTNRAYVRRPHVYNALHWMNSVEVGRTYGAMLQERYLEVRYEDLCQDFIPTSRRILAFMGQVADEAALMRRSASVRKGAIGKHHRHRRQRRQVVRLIEPTLLSLGYLEAPSQPTLLWRLRERWYSVLREAGKGWDRLRRRGRRP</sequence>
<gene>
    <name evidence="2" type="ORF">FBZ88_102347</name>
</gene>